<sequence>MNRTQYNSPLNTRYSSKEMSAIFSETEKFKTYRRLWTELARAEMELGLNITDAQVQDLADHIEDIDFERAAAYEKELRHDVMAHVKTYGEAAPSAKGIIHLGATSCFVTDNTDIIIMGRALQLVRKKLAVLIDNLCRFANTYKAMPTLGFTHYQPAQLVTVGKRATLWMQDFLFDLEDLNYRLEHLKLRGVKGTTGTQASYLDLFNGDDDKVRRLEDKVVRAMGFTDAVKVSGQTYTRKIDAQVMSVLQGIAVSAHKMTNDIRLLQNLKELEEPFEKNQIGSSAMAYKRNPMRSERIASLSKYIIALSESPSLVAMTQWLERTLDDSANKRLSIAECFLGVDAVLEIAINVTDGMVVNEKVVAKHVAEELPFMATENILMEAVKRGGNRQELHEVIRENAMKAAARVKQEGLDNNLLELLVADPRIDFTEDMVTTVLNPQAFIGRCPAQVDEVIAFAKELIAPYLSDYHVELNV</sequence>
<evidence type="ECO:0000313" key="5">
    <source>
        <dbReference type="EMBL" id="WBW49721.1"/>
    </source>
</evidence>
<keyword evidence="6" id="KW-1185">Reference proteome</keyword>
<evidence type="ECO:0000256" key="1">
    <source>
        <dbReference type="ARBA" id="ARBA00023239"/>
    </source>
</evidence>
<comment type="similarity">
    <text evidence="3">Belongs to the lyase 1 family. Adenylosuccinate lyase subfamily.</text>
</comment>
<keyword evidence="3" id="KW-0658">Purine biosynthesis</keyword>
<dbReference type="GO" id="GO:0016829">
    <property type="term" value="F:lyase activity"/>
    <property type="evidence" value="ECO:0007669"/>
    <property type="project" value="UniProtKB-KW"/>
</dbReference>
<comment type="catalytic activity">
    <reaction evidence="3">
        <text>N(6)-(1,2-dicarboxyethyl)-AMP = fumarate + AMP</text>
        <dbReference type="Rhea" id="RHEA:16853"/>
        <dbReference type="ChEBI" id="CHEBI:29806"/>
        <dbReference type="ChEBI" id="CHEBI:57567"/>
        <dbReference type="ChEBI" id="CHEBI:456215"/>
        <dbReference type="EC" id="4.3.2.2"/>
    </reaction>
</comment>
<organism evidence="5 6">
    <name type="scientific">Peptoniphilus equinus</name>
    <dbReference type="NCBI Taxonomy" id="3016343"/>
    <lineage>
        <taxon>Bacteria</taxon>
        <taxon>Bacillati</taxon>
        <taxon>Bacillota</taxon>
        <taxon>Tissierellia</taxon>
        <taxon>Tissierellales</taxon>
        <taxon>Peptoniphilaceae</taxon>
        <taxon>Peptoniphilus</taxon>
    </lineage>
</organism>
<dbReference type="Gene3D" id="1.10.275.60">
    <property type="match status" value="1"/>
</dbReference>
<dbReference type="Pfam" id="PF00206">
    <property type="entry name" value="Lyase_1"/>
    <property type="match status" value="1"/>
</dbReference>
<proteinExistence type="inferred from homology"/>
<dbReference type="Pfam" id="PF10397">
    <property type="entry name" value="ADSL_C"/>
    <property type="match status" value="1"/>
</dbReference>
<comment type="catalytic activity">
    <reaction evidence="3">
        <text>(2S)-2-[5-amino-1-(5-phospho-beta-D-ribosyl)imidazole-4-carboxamido]succinate = 5-amino-1-(5-phospho-beta-D-ribosyl)imidazole-4-carboxamide + fumarate</text>
        <dbReference type="Rhea" id="RHEA:23920"/>
        <dbReference type="ChEBI" id="CHEBI:29806"/>
        <dbReference type="ChEBI" id="CHEBI:58443"/>
        <dbReference type="ChEBI" id="CHEBI:58475"/>
        <dbReference type="EC" id="4.3.2.2"/>
    </reaction>
</comment>
<comment type="pathway">
    <text evidence="3">Purine metabolism; AMP biosynthesis via de novo pathway; AMP from IMP: step 2/2.</text>
</comment>
<accession>A0ABY7QTD1</accession>
<dbReference type="Gene3D" id="1.20.200.10">
    <property type="entry name" value="Fumarase/aspartase (Central domain)"/>
    <property type="match status" value="1"/>
</dbReference>
<dbReference type="PRINTS" id="PR00149">
    <property type="entry name" value="FUMRATELYASE"/>
</dbReference>
<dbReference type="InterPro" id="IPR022761">
    <property type="entry name" value="Fumarate_lyase_N"/>
</dbReference>
<name>A0ABY7QTD1_9FIRM</name>
<dbReference type="PANTHER" id="PTHR43172:SF1">
    <property type="entry name" value="ADENYLOSUCCINATE LYASE"/>
    <property type="match status" value="1"/>
</dbReference>
<dbReference type="Proteomes" id="UP001210339">
    <property type="component" value="Chromosome"/>
</dbReference>
<dbReference type="PANTHER" id="PTHR43172">
    <property type="entry name" value="ADENYLOSUCCINATE LYASE"/>
    <property type="match status" value="1"/>
</dbReference>
<evidence type="ECO:0000313" key="6">
    <source>
        <dbReference type="Proteomes" id="UP001210339"/>
    </source>
</evidence>
<dbReference type="Gene3D" id="1.10.40.30">
    <property type="entry name" value="Fumarase/aspartase (C-terminal domain)"/>
    <property type="match status" value="1"/>
</dbReference>
<dbReference type="EMBL" id="CP115667">
    <property type="protein sequence ID" value="WBW49721.1"/>
    <property type="molecule type" value="Genomic_DNA"/>
</dbReference>
<evidence type="ECO:0000256" key="2">
    <source>
        <dbReference type="NCBIfam" id="TIGR00928"/>
    </source>
</evidence>
<dbReference type="EC" id="4.3.2.2" evidence="2 3"/>
<evidence type="ECO:0000256" key="3">
    <source>
        <dbReference type="RuleBase" id="RU361172"/>
    </source>
</evidence>
<feature type="domain" description="Adenylosuccinate lyase C-terminal" evidence="4">
    <location>
        <begin position="370"/>
        <end position="454"/>
    </location>
</feature>
<protein>
    <recommendedName>
        <fullName evidence="2 3">Adenylosuccinate lyase</fullName>
        <shortName evidence="3">ASL</shortName>
        <ecNumber evidence="2 3">4.3.2.2</ecNumber>
    </recommendedName>
    <alternativeName>
        <fullName evidence="3">Adenylosuccinase</fullName>
    </alternativeName>
</protein>
<dbReference type="InterPro" id="IPR000362">
    <property type="entry name" value="Fumarate_lyase_fam"/>
</dbReference>
<dbReference type="NCBIfam" id="TIGR00928">
    <property type="entry name" value="purB"/>
    <property type="match status" value="1"/>
</dbReference>
<dbReference type="PROSITE" id="PS00163">
    <property type="entry name" value="FUMARATE_LYASES"/>
    <property type="match status" value="1"/>
</dbReference>
<dbReference type="InterPro" id="IPR019468">
    <property type="entry name" value="AdenyloSucc_lyase_C"/>
</dbReference>
<dbReference type="SMART" id="SM00998">
    <property type="entry name" value="ADSL_C"/>
    <property type="match status" value="1"/>
</dbReference>
<evidence type="ECO:0000259" key="4">
    <source>
        <dbReference type="SMART" id="SM00998"/>
    </source>
</evidence>
<dbReference type="CDD" id="cd03302">
    <property type="entry name" value="Adenylsuccinate_lyase_2"/>
    <property type="match status" value="1"/>
</dbReference>
<gene>
    <name evidence="5" type="primary">purB</name>
    <name evidence="5" type="ORF">O6R05_06885</name>
</gene>
<dbReference type="RefSeq" id="WP_271191252.1">
    <property type="nucleotide sequence ID" value="NZ_CP115667.1"/>
</dbReference>
<comment type="pathway">
    <text evidence="3">Purine metabolism; IMP biosynthesis via de novo pathway; 5-amino-1-(5-phospho-D-ribosyl)imidazole-4-carboxamide from 5-amino-1-(5-phospho-D-ribosyl)imidazole-4-carboxylate: step 2/2.</text>
</comment>
<dbReference type="InterPro" id="IPR020557">
    <property type="entry name" value="Fumarate_lyase_CS"/>
</dbReference>
<keyword evidence="1 3" id="KW-0456">Lyase</keyword>
<dbReference type="InterPro" id="IPR008948">
    <property type="entry name" value="L-Aspartase-like"/>
</dbReference>
<dbReference type="SUPFAM" id="SSF48557">
    <property type="entry name" value="L-aspartase-like"/>
    <property type="match status" value="1"/>
</dbReference>
<dbReference type="InterPro" id="IPR004769">
    <property type="entry name" value="Pur_lyase"/>
</dbReference>
<reference evidence="5 6" key="1">
    <citation type="submission" date="2023-01" db="EMBL/GenBank/DDBJ databases">
        <authorList>
            <person name="Lee S.H."/>
            <person name="Jung H.S."/>
            <person name="Yun J.U."/>
        </authorList>
    </citation>
    <scope>NUCLEOTIDE SEQUENCE [LARGE SCALE GENOMIC DNA]</scope>
    <source>
        <strain evidence="5 6">CBA3646</strain>
    </source>
</reference>